<evidence type="ECO:0000313" key="8">
    <source>
        <dbReference type="Proteomes" id="UP001326613"/>
    </source>
</evidence>
<dbReference type="Proteomes" id="UP001326613">
    <property type="component" value="Chromosome"/>
</dbReference>
<sequence length="1102" mass="112834">MTNDVIITNGAITALNNVARDVTITGAGTVVQAGTIGGNLSVGAGGTAALYTGGAGADVTGTVTINTTNGGINTLHNAANAVTLTAGNLTMNNTTGAGVLGDVTVTAGNLIMNDITDAGADLLANGGTTTIRRVGRDVVVSNGAAIVNVATVGRSVNFAADGVLNTTGLIHGTVDSTAGVPAGTLNFGAAGGVTGTIGATSLLTAINVKSGAITTLPNATVRATTITIGELAGSGTLIRGGNVNFELNPAGVNTVFDHADSILRLQSTAGAIQTVTVQNHVNPGANKGIIELHTHGAGSQLVITGGVAGKTLGTAINKLKELRVTSSGAADELVTIVGGANAVNLANIDVLNIKAGATLWDKSTTAAGVTNIGEAGGASKLILDVTEGNSALLNGTAINFGHADSQLILGHDNAGANRTITLHGNLVGGADNKGIVLLMSKQAGKQLIIDSVGGTTIGQAAGNRFKELVVKGLGDTIINTKVYAKALTLDGGNVDFTAGIDQGTNSIITVNKSTIVRGNIGNTGGDVTITLGKNALTYQNGIATFSGNIVINTDIDQGVGVGHIVIDGGGGAANLNLAGTKAITINVGGTSNIADIGQSYSLLKIVNAGTITPPAGVVPALNNNDLAIPKPAWAYNAATRMLSNHAGGGGEDERDNDDNNEPKPDLNPKSEDLNQEAIANAMKIAEFNNKTNAYVGYTVDASGNLTAVNKIKEGLEKDFGASNPGIVTAFAGINVHDNSDASDVVNELGKLARTDPERQQDAGNRLSVVAPTAAVATVTTGVVQAAQSAIGVRMDNVSVGAGNNLKVSEGLGVAAGDELQADRYGIWGTPFYAQSTQKKKGSTPGYKSKAGGGTIGFDCLANDNLTLGLAFTAISTKLDHKNQKLGDTTKVESTLFSIYGAQQLPSNFFVQGIVSFGSSRVRNYEKRIINLTLDQTAIGKYNSTSYSGEVLGGYRYMLPDTYTVLTPMLGLRYAKFNDSGYTETGTTRRNMNVSKKSIDKIEGIIGGRVSFQSQVKEVLLMPEVHGFVNYDFKGKAPKVEARLNGALAPMPTKASKTEKTFINLGTSLTIKYRMMEYGFGYDANLAKKYVGHQGSLKVRVNF</sequence>
<dbReference type="EMBL" id="CP112932">
    <property type="protein sequence ID" value="WPY01350.1"/>
    <property type="molecule type" value="Genomic_DNA"/>
</dbReference>
<reference evidence="7 8" key="1">
    <citation type="submission" date="2022-10" db="EMBL/GenBank/DDBJ databases">
        <title>Host association and intracellularity evolved multiple times independently in the Rickettsiales.</title>
        <authorList>
            <person name="Castelli M."/>
            <person name="Nardi T."/>
            <person name="Gammuto L."/>
            <person name="Bellinzona G."/>
            <person name="Sabaneyeva E."/>
            <person name="Potekhin A."/>
            <person name="Serra V."/>
            <person name="Petroni G."/>
            <person name="Sassera D."/>
        </authorList>
    </citation>
    <scope>NUCLEOTIDE SEQUENCE [LARGE SCALE GENOMIC DNA]</scope>
    <source>
        <strain evidence="7 8">Kr 154-4</strain>
    </source>
</reference>
<dbReference type="NCBIfam" id="TIGR01414">
    <property type="entry name" value="autotrans_barl"/>
    <property type="match status" value="1"/>
</dbReference>
<evidence type="ECO:0000256" key="2">
    <source>
        <dbReference type="ARBA" id="ARBA00022452"/>
    </source>
</evidence>
<protein>
    <submittedName>
        <fullName evidence="7">ROmpB-like autotransporter outer membrane beta-barrel domain-containing protein</fullName>
    </submittedName>
</protein>
<feature type="domain" description="Autotransporter" evidence="6">
    <location>
        <begin position="819"/>
        <end position="1102"/>
    </location>
</feature>
<dbReference type="Pfam" id="PF03797">
    <property type="entry name" value="Autotransporter"/>
    <property type="match status" value="1"/>
</dbReference>
<gene>
    <name evidence="7" type="ORF">Trichorick_01260</name>
</gene>
<proteinExistence type="predicted"/>
<dbReference type="SUPFAM" id="SSF103515">
    <property type="entry name" value="Autotransporter"/>
    <property type="match status" value="1"/>
</dbReference>
<keyword evidence="2" id="KW-1134">Transmembrane beta strand</keyword>
<dbReference type="SMART" id="SM00869">
    <property type="entry name" value="Autotransporter"/>
    <property type="match status" value="1"/>
</dbReference>
<dbReference type="InterPro" id="IPR006315">
    <property type="entry name" value="OM_autotransptr_brl_dom"/>
</dbReference>
<feature type="compositionally biased region" description="Basic and acidic residues" evidence="5">
    <location>
        <begin position="660"/>
        <end position="671"/>
    </location>
</feature>
<organism evidence="7 8">
    <name type="scientific">Candidatus Trichorickettsia mobilis</name>
    <dbReference type="NCBI Taxonomy" id="1346319"/>
    <lineage>
        <taxon>Bacteria</taxon>
        <taxon>Pseudomonadati</taxon>
        <taxon>Pseudomonadota</taxon>
        <taxon>Alphaproteobacteria</taxon>
        <taxon>Rickettsiales</taxon>
        <taxon>Rickettsiaceae</taxon>
        <taxon>Rickettsieae</taxon>
        <taxon>Candidatus Trichorickettsia</taxon>
    </lineage>
</organism>
<keyword evidence="4" id="KW-0998">Cell outer membrane</keyword>
<dbReference type="Gene3D" id="2.40.128.130">
    <property type="entry name" value="Autotransporter beta-domain"/>
    <property type="match status" value="1"/>
</dbReference>
<feature type="region of interest" description="Disordered" evidence="5">
    <location>
        <begin position="644"/>
        <end position="671"/>
    </location>
</feature>
<evidence type="ECO:0000256" key="4">
    <source>
        <dbReference type="ARBA" id="ARBA00023237"/>
    </source>
</evidence>
<dbReference type="PROSITE" id="PS51208">
    <property type="entry name" value="AUTOTRANSPORTER"/>
    <property type="match status" value="1"/>
</dbReference>
<keyword evidence="8" id="KW-1185">Reference proteome</keyword>
<accession>A0ABZ0UTI5</accession>
<comment type="subcellular location">
    <subcellularLocation>
        <location evidence="1">Cell outer membrane</location>
    </subcellularLocation>
</comment>
<name>A0ABZ0UTI5_9RICK</name>
<dbReference type="InterPro" id="IPR005546">
    <property type="entry name" value="Autotransporte_beta"/>
</dbReference>
<evidence type="ECO:0000259" key="6">
    <source>
        <dbReference type="PROSITE" id="PS51208"/>
    </source>
</evidence>
<keyword evidence="3" id="KW-0812">Transmembrane</keyword>
<evidence type="ECO:0000256" key="3">
    <source>
        <dbReference type="ARBA" id="ARBA00022692"/>
    </source>
</evidence>
<feature type="compositionally biased region" description="Acidic residues" evidence="5">
    <location>
        <begin position="650"/>
        <end position="659"/>
    </location>
</feature>
<keyword evidence="2" id="KW-0472">Membrane</keyword>
<dbReference type="InterPro" id="IPR036709">
    <property type="entry name" value="Autotransporte_beta_dom_sf"/>
</dbReference>
<evidence type="ECO:0000313" key="7">
    <source>
        <dbReference type="EMBL" id="WPY01350.1"/>
    </source>
</evidence>
<evidence type="ECO:0000256" key="1">
    <source>
        <dbReference type="ARBA" id="ARBA00004442"/>
    </source>
</evidence>
<evidence type="ECO:0000256" key="5">
    <source>
        <dbReference type="SAM" id="MobiDB-lite"/>
    </source>
</evidence>